<keyword evidence="7 10" id="KW-0862">Zinc</keyword>
<dbReference type="SUPFAM" id="SSF50249">
    <property type="entry name" value="Nucleic acid-binding proteins"/>
    <property type="match status" value="1"/>
</dbReference>
<dbReference type="EC" id="3.6.1.-" evidence="10"/>
<dbReference type="Pfam" id="PF03193">
    <property type="entry name" value="RsgA_GTPase"/>
    <property type="match status" value="1"/>
</dbReference>
<feature type="binding site" evidence="10">
    <location>
        <position position="252"/>
    </location>
    <ligand>
        <name>Zn(2+)</name>
        <dbReference type="ChEBI" id="CHEBI:29105"/>
    </ligand>
</feature>
<name>A0ABV1DWY0_9FIRM</name>
<dbReference type="SUPFAM" id="SSF52540">
    <property type="entry name" value="P-loop containing nucleoside triphosphate hydrolases"/>
    <property type="match status" value="1"/>
</dbReference>
<dbReference type="InterPro" id="IPR012340">
    <property type="entry name" value="NA-bd_OB-fold"/>
</dbReference>
<accession>A0ABV1DWY0</accession>
<comment type="function">
    <text evidence="10">One of several proteins that assist in the late maturation steps of the functional core of the 30S ribosomal subunit. Helps release RbfA from mature subunits. May play a role in the assembly of ribosomal proteins into the subunit. Circularly permuted GTPase that catalyzes slow GTP hydrolysis, GTPase activity is stimulated by the 30S ribosomal subunit.</text>
</comment>
<dbReference type="Gene3D" id="3.40.50.300">
    <property type="entry name" value="P-loop containing nucleotide triphosphate hydrolases"/>
    <property type="match status" value="1"/>
</dbReference>
<dbReference type="InterPro" id="IPR031944">
    <property type="entry name" value="RsgA_N"/>
</dbReference>
<gene>
    <name evidence="10 13" type="primary">rsgA</name>
    <name evidence="13" type="ORF">WMO26_01790</name>
</gene>
<keyword evidence="3 10" id="KW-0479">Metal-binding</keyword>
<feature type="binding site" evidence="10">
    <location>
        <begin position="162"/>
        <end position="170"/>
    </location>
    <ligand>
        <name>GTP</name>
        <dbReference type="ChEBI" id="CHEBI:37565"/>
    </ligand>
</feature>
<comment type="subcellular location">
    <subcellularLocation>
        <location evidence="10">Cytoplasm</location>
    </subcellularLocation>
</comment>
<dbReference type="Pfam" id="PF16745">
    <property type="entry name" value="RsgA_N"/>
    <property type="match status" value="1"/>
</dbReference>
<evidence type="ECO:0000256" key="7">
    <source>
        <dbReference type="ARBA" id="ARBA00022833"/>
    </source>
</evidence>
<feature type="binding site" evidence="10">
    <location>
        <position position="247"/>
    </location>
    <ligand>
        <name>Zn(2+)</name>
        <dbReference type="ChEBI" id="CHEBI:29105"/>
    </ligand>
</feature>
<keyword evidence="14" id="KW-1185">Reference proteome</keyword>
<dbReference type="Proteomes" id="UP001489509">
    <property type="component" value="Unassembled WGS sequence"/>
</dbReference>
<dbReference type="Gene3D" id="2.40.50.140">
    <property type="entry name" value="Nucleic acid-binding proteins"/>
    <property type="match status" value="1"/>
</dbReference>
<evidence type="ECO:0000313" key="13">
    <source>
        <dbReference type="EMBL" id="MEQ2439555.1"/>
    </source>
</evidence>
<feature type="domain" description="EngC GTPase" evidence="11">
    <location>
        <begin position="74"/>
        <end position="218"/>
    </location>
</feature>
<dbReference type="PROSITE" id="PS50936">
    <property type="entry name" value="ENGC_GTPASE"/>
    <property type="match status" value="1"/>
</dbReference>
<evidence type="ECO:0000256" key="2">
    <source>
        <dbReference type="ARBA" id="ARBA00022517"/>
    </source>
</evidence>
<dbReference type="HAMAP" id="MF_01820">
    <property type="entry name" value="GTPase_RsgA"/>
    <property type="match status" value="1"/>
</dbReference>
<organism evidence="13 14">
    <name type="scientific">Solibaculum intestinale</name>
    <dbReference type="NCBI Taxonomy" id="3133165"/>
    <lineage>
        <taxon>Bacteria</taxon>
        <taxon>Bacillati</taxon>
        <taxon>Bacillota</taxon>
        <taxon>Clostridia</taxon>
        <taxon>Eubacteriales</taxon>
        <taxon>Oscillospiraceae</taxon>
        <taxon>Solibaculum</taxon>
    </lineage>
</organism>
<dbReference type="InterPro" id="IPR030378">
    <property type="entry name" value="G_CP_dom"/>
</dbReference>
<feature type="domain" description="CP-type G" evidence="12">
    <location>
        <begin position="65"/>
        <end position="220"/>
    </location>
</feature>
<reference evidence="13 14" key="1">
    <citation type="submission" date="2024-03" db="EMBL/GenBank/DDBJ databases">
        <title>Human intestinal bacterial collection.</title>
        <authorList>
            <person name="Pauvert C."/>
            <person name="Hitch T.C.A."/>
            <person name="Clavel T."/>
        </authorList>
    </citation>
    <scope>NUCLEOTIDE SEQUENCE [LARGE SCALE GENOMIC DNA]</scope>
    <source>
        <strain evidence="13 14">CLA-JM-H44</strain>
    </source>
</reference>
<evidence type="ECO:0000256" key="8">
    <source>
        <dbReference type="ARBA" id="ARBA00022884"/>
    </source>
</evidence>
<comment type="similarity">
    <text evidence="10">Belongs to the TRAFAC class YlqF/YawG GTPase family. RsgA subfamily.</text>
</comment>
<evidence type="ECO:0000313" key="14">
    <source>
        <dbReference type="Proteomes" id="UP001489509"/>
    </source>
</evidence>
<keyword evidence="8 10" id="KW-0694">RNA-binding</keyword>
<dbReference type="EMBL" id="JBBMFD010000001">
    <property type="protein sequence ID" value="MEQ2439555.1"/>
    <property type="molecule type" value="Genomic_DNA"/>
</dbReference>
<dbReference type="InterPro" id="IPR010914">
    <property type="entry name" value="RsgA_GTPase_dom"/>
</dbReference>
<proteinExistence type="inferred from homology"/>
<feature type="binding site" evidence="10">
    <location>
        <position position="260"/>
    </location>
    <ligand>
        <name>Zn(2+)</name>
        <dbReference type="ChEBI" id="CHEBI:29105"/>
    </ligand>
</feature>
<evidence type="ECO:0000259" key="12">
    <source>
        <dbReference type="PROSITE" id="PS51721"/>
    </source>
</evidence>
<dbReference type="CDD" id="cd01854">
    <property type="entry name" value="YjeQ_EngC"/>
    <property type="match status" value="1"/>
</dbReference>
<evidence type="ECO:0000256" key="5">
    <source>
        <dbReference type="ARBA" id="ARBA00022741"/>
    </source>
</evidence>
<evidence type="ECO:0000256" key="9">
    <source>
        <dbReference type="ARBA" id="ARBA00023134"/>
    </source>
</evidence>
<dbReference type="PANTHER" id="PTHR32120">
    <property type="entry name" value="SMALL RIBOSOMAL SUBUNIT BIOGENESIS GTPASE RSGA"/>
    <property type="match status" value="1"/>
</dbReference>
<protein>
    <recommendedName>
        <fullName evidence="10">Small ribosomal subunit biogenesis GTPase RsgA</fullName>
        <ecNumber evidence="10">3.6.1.-</ecNumber>
    </recommendedName>
</protein>
<keyword evidence="6 10" id="KW-0378">Hydrolase</keyword>
<dbReference type="CDD" id="cd04466">
    <property type="entry name" value="S1_YloQ_GTPase"/>
    <property type="match status" value="1"/>
</dbReference>
<keyword evidence="4 10" id="KW-0699">rRNA-binding</keyword>
<dbReference type="PANTHER" id="PTHR32120:SF11">
    <property type="entry name" value="SMALL RIBOSOMAL SUBUNIT BIOGENESIS GTPASE RSGA 1, MITOCHONDRIAL-RELATED"/>
    <property type="match status" value="1"/>
</dbReference>
<dbReference type="NCBIfam" id="TIGR00157">
    <property type="entry name" value="ribosome small subunit-dependent GTPase A"/>
    <property type="match status" value="1"/>
</dbReference>
<dbReference type="InterPro" id="IPR027417">
    <property type="entry name" value="P-loop_NTPase"/>
</dbReference>
<sequence>MKETTGLIVKGIGGFYYVKAADSVLECRARGIFRKNKQTPLAGDQVKVSLPETGMPMVDEILPRRNSLIRPPIANLDRLFIVVSVCDPGPNTLVVDKLISIAEHKEIEPVVIVNKTDLADPTELLDIYRRAGIPVCRVSAGTGEGIEQVRDLLTNRICAFTGNSGVGKSSLLNRLDPRLGLATGDISKKLGRGRHTTRQVELYEQENGGYLADTPGFSSLDLERCETVLAGELAGCFREFAPFVTDCKFTSCSHTGEKGCAVKAAVDEGKIHPSRYRSYVELYNAVKNIKEWELK</sequence>
<dbReference type="Gene3D" id="1.10.40.50">
    <property type="entry name" value="Probable gtpase engc, domain 3"/>
    <property type="match status" value="1"/>
</dbReference>
<dbReference type="InterPro" id="IPR004881">
    <property type="entry name" value="Ribosome_biogen_GTPase_RsgA"/>
</dbReference>
<evidence type="ECO:0000256" key="1">
    <source>
        <dbReference type="ARBA" id="ARBA00022490"/>
    </source>
</evidence>
<feature type="binding site" evidence="10">
    <location>
        <position position="254"/>
    </location>
    <ligand>
        <name>Zn(2+)</name>
        <dbReference type="ChEBI" id="CHEBI:29105"/>
    </ligand>
</feature>
<feature type="binding site" evidence="10">
    <location>
        <begin position="114"/>
        <end position="117"/>
    </location>
    <ligand>
        <name>GTP</name>
        <dbReference type="ChEBI" id="CHEBI:37565"/>
    </ligand>
</feature>
<comment type="cofactor">
    <cofactor evidence="10">
        <name>Zn(2+)</name>
        <dbReference type="ChEBI" id="CHEBI:29105"/>
    </cofactor>
    <text evidence="10">Binds 1 zinc ion per subunit.</text>
</comment>
<comment type="caution">
    <text evidence="13">The sequence shown here is derived from an EMBL/GenBank/DDBJ whole genome shotgun (WGS) entry which is preliminary data.</text>
</comment>
<evidence type="ECO:0000259" key="11">
    <source>
        <dbReference type="PROSITE" id="PS50936"/>
    </source>
</evidence>
<keyword evidence="1 10" id="KW-0963">Cytoplasm</keyword>
<evidence type="ECO:0000256" key="3">
    <source>
        <dbReference type="ARBA" id="ARBA00022723"/>
    </source>
</evidence>
<dbReference type="RefSeq" id="WP_349217813.1">
    <property type="nucleotide sequence ID" value="NZ_JBBMFD010000001.1"/>
</dbReference>
<keyword evidence="9 10" id="KW-0342">GTP-binding</keyword>
<dbReference type="PROSITE" id="PS51721">
    <property type="entry name" value="G_CP"/>
    <property type="match status" value="1"/>
</dbReference>
<keyword evidence="5 10" id="KW-0547">Nucleotide-binding</keyword>
<comment type="subunit">
    <text evidence="10">Monomer. Associates with 30S ribosomal subunit, binds 16S rRNA.</text>
</comment>
<evidence type="ECO:0000256" key="10">
    <source>
        <dbReference type="HAMAP-Rule" id="MF_01820"/>
    </source>
</evidence>
<evidence type="ECO:0000256" key="4">
    <source>
        <dbReference type="ARBA" id="ARBA00022730"/>
    </source>
</evidence>
<keyword evidence="2 10" id="KW-0690">Ribosome biogenesis</keyword>
<evidence type="ECO:0000256" key="6">
    <source>
        <dbReference type="ARBA" id="ARBA00022801"/>
    </source>
</evidence>